<organism evidence="2 3">
    <name type="scientific">Eubacterium ramulus ATCC 29099</name>
    <dbReference type="NCBI Taxonomy" id="1256908"/>
    <lineage>
        <taxon>Bacteria</taxon>
        <taxon>Bacillati</taxon>
        <taxon>Bacillota</taxon>
        <taxon>Clostridia</taxon>
        <taxon>Eubacteriales</taxon>
        <taxon>Eubacteriaceae</taxon>
        <taxon>Eubacterium</taxon>
    </lineage>
</organism>
<keyword evidence="3" id="KW-1185">Reference proteome</keyword>
<protein>
    <recommendedName>
        <fullName evidence="4">Chain length determinant protein</fullName>
    </recommendedName>
</protein>
<gene>
    <name evidence="2" type="ORF">HMPREF0373_01841</name>
</gene>
<accession>U2R671</accession>
<keyword evidence="1" id="KW-1133">Transmembrane helix</keyword>
<sequence length="484" mass="54251">MEANMEKREKEYTNLDQERIVTVSDLLKEILRRIGLVIILGIIVAALCCGYKYAKDSKAAKAANSEDTTTTIKLTDKEQTDVNNVIAVQDNMKEQQAYLDNSVLMQINAYDESRVTLQYRIITGDKQLSKDLLSAYDNYVTNGSLAQDMINHGIDMDLQYLTELLYFEKDSDKDSDKDEGNSDSTVITDTPALTFEIRVIHKNQKSCEELAAVIPECLSDFEQKLQESTGSHELNLVDQSYAEVVDQGLWTYKIDRVNSVVSMKERVDSLKEKLSADQVALVEKNLQKVDKKDVAKKEVVKAHISKKYAVLGLGIGIILAILYIVITYIWRGTINNEKDVTYLYGVQLMGTLKGKNKKSMLLRLYDNLRGKKPVDFSVEEAIVCADVTGYCSRNQIQKLLLLSSEEVTETAWIDTLVKKLREAGVEATVETDILSSAAAREKAAGYEVAVLIAQVRRSAYDTLEQELGFCQLQNIQIAGAIVTE</sequence>
<dbReference type="AlphaFoldDB" id="U2R671"/>
<dbReference type="PATRIC" id="fig|1256908.3.peg.1704"/>
<name>U2R671_EUBRA</name>
<dbReference type="eggNOG" id="ENOG50331B0">
    <property type="taxonomic scope" value="Bacteria"/>
</dbReference>
<evidence type="ECO:0000313" key="2">
    <source>
        <dbReference type="EMBL" id="ERK46187.1"/>
    </source>
</evidence>
<evidence type="ECO:0000313" key="3">
    <source>
        <dbReference type="Proteomes" id="UP000016608"/>
    </source>
</evidence>
<feature type="transmembrane region" description="Helical" evidence="1">
    <location>
        <begin position="308"/>
        <end position="330"/>
    </location>
</feature>
<keyword evidence="1" id="KW-0472">Membrane</keyword>
<comment type="caution">
    <text evidence="2">The sequence shown here is derived from an EMBL/GenBank/DDBJ whole genome shotgun (WGS) entry which is preliminary data.</text>
</comment>
<feature type="transmembrane region" description="Helical" evidence="1">
    <location>
        <begin position="34"/>
        <end position="54"/>
    </location>
</feature>
<dbReference type="Proteomes" id="UP000016608">
    <property type="component" value="Unassembled WGS sequence"/>
</dbReference>
<evidence type="ECO:0008006" key="4">
    <source>
        <dbReference type="Google" id="ProtNLM"/>
    </source>
</evidence>
<reference evidence="2 3" key="1">
    <citation type="submission" date="2013-06" db="EMBL/GenBank/DDBJ databases">
        <authorList>
            <person name="Weinstock G."/>
            <person name="Sodergren E."/>
            <person name="Lobos E.A."/>
            <person name="Fulton L."/>
            <person name="Fulton R."/>
            <person name="Courtney L."/>
            <person name="Fronick C."/>
            <person name="O'Laughlin M."/>
            <person name="Godfrey J."/>
            <person name="Wilson R.M."/>
            <person name="Miner T."/>
            <person name="Farmer C."/>
            <person name="Delehaunty K."/>
            <person name="Cordes M."/>
            <person name="Minx P."/>
            <person name="Tomlinson C."/>
            <person name="Chen J."/>
            <person name="Wollam A."/>
            <person name="Pepin K.H."/>
            <person name="Bhonagiri V."/>
            <person name="Zhang X."/>
            <person name="Warren W."/>
            <person name="Mitreva M."/>
            <person name="Mardis E.R."/>
            <person name="Wilson R.K."/>
        </authorList>
    </citation>
    <scope>NUCLEOTIDE SEQUENCE [LARGE SCALE GENOMIC DNA]</scope>
    <source>
        <strain evidence="2 3">ATCC 29099</strain>
    </source>
</reference>
<proteinExistence type="predicted"/>
<keyword evidence="1" id="KW-0812">Transmembrane</keyword>
<dbReference type="EMBL" id="AWVJ01000115">
    <property type="protein sequence ID" value="ERK46187.1"/>
    <property type="molecule type" value="Genomic_DNA"/>
</dbReference>
<evidence type="ECO:0000256" key="1">
    <source>
        <dbReference type="SAM" id="Phobius"/>
    </source>
</evidence>
<dbReference type="HOGENOM" id="CLU_044820_0_0_9"/>